<dbReference type="InParanoid" id="F7W6K5"/>
<evidence type="ECO:0000256" key="2">
    <source>
        <dbReference type="SAM" id="MobiDB-lite"/>
    </source>
</evidence>
<keyword evidence="5" id="KW-1185">Reference proteome</keyword>
<dbReference type="EMBL" id="CABT02000035">
    <property type="protein sequence ID" value="CCC13144.1"/>
    <property type="molecule type" value="Genomic_DNA"/>
</dbReference>
<dbReference type="OMA" id="IDHIWEG"/>
<evidence type="ECO:0000256" key="1">
    <source>
        <dbReference type="ARBA" id="ARBA00022737"/>
    </source>
</evidence>
<dbReference type="SUPFAM" id="SSF52540">
    <property type="entry name" value="P-loop containing nucleoside triphosphate hydrolases"/>
    <property type="match status" value="1"/>
</dbReference>
<evidence type="ECO:0000313" key="4">
    <source>
        <dbReference type="EMBL" id="CCC13144.1"/>
    </source>
</evidence>
<dbReference type="eggNOG" id="ENOG502SHWY">
    <property type="taxonomic scope" value="Eukaryota"/>
</dbReference>
<feature type="domain" description="Nephrocystin 3-like N-terminal" evidence="3">
    <location>
        <begin position="270"/>
        <end position="446"/>
    </location>
</feature>
<feature type="region of interest" description="Disordered" evidence="2">
    <location>
        <begin position="202"/>
        <end position="225"/>
    </location>
</feature>
<dbReference type="PANTHER" id="PTHR10039:SF5">
    <property type="entry name" value="NACHT DOMAIN-CONTAINING PROTEIN"/>
    <property type="match status" value="1"/>
</dbReference>
<gene>
    <name evidence="4" type="ORF">SMAC_06362</name>
</gene>
<name>F7W6K5_SORMK</name>
<dbReference type="OrthoDB" id="443402at2759"/>
<dbReference type="Gene3D" id="3.40.50.300">
    <property type="entry name" value="P-loop containing nucleotide triphosphate hydrolases"/>
    <property type="match status" value="1"/>
</dbReference>
<keyword evidence="1" id="KW-0677">Repeat</keyword>
<dbReference type="Pfam" id="PF24883">
    <property type="entry name" value="NPHP3_N"/>
    <property type="match status" value="1"/>
</dbReference>
<accession>F7W6K5</accession>
<dbReference type="AlphaFoldDB" id="F7W6K5"/>
<protein>
    <submittedName>
        <fullName evidence="4">WGS project CABT00000000 data, contig 2.35</fullName>
    </submittedName>
</protein>
<organism evidence="4 5">
    <name type="scientific">Sordaria macrospora (strain ATCC MYA-333 / DSM 997 / K(L3346) / K-hell)</name>
    <dbReference type="NCBI Taxonomy" id="771870"/>
    <lineage>
        <taxon>Eukaryota</taxon>
        <taxon>Fungi</taxon>
        <taxon>Dikarya</taxon>
        <taxon>Ascomycota</taxon>
        <taxon>Pezizomycotina</taxon>
        <taxon>Sordariomycetes</taxon>
        <taxon>Sordariomycetidae</taxon>
        <taxon>Sordariales</taxon>
        <taxon>Sordariaceae</taxon>
        <taxon>Sordaria</taxon>
    </lineage>
</organism>
<feature type="compositionally biased region" description="Low complexity" evidence="2">
    <location>
        <begin position="211"/>
        <end position="221"/>
    </location>
</feature>
<dbReference type="VEuPathDB" id="FungiDB:SMAC_06362"/>
<proteinExistence type="predicted"/>
<dbReference type="HOGENOM" id="CLU_002341_4_0_1"/>
<evidence type="ECO:0000259" key="3">
    <source>
        <dbReference type="Pfam" id="PF24883"/>
    </source>
</evidence>
<dbReference type="InterPro" id="IPR056884">
    <property type="entry name" value="NPHP3-like_N"/>
</dbReference>
<evidence type="ECO:0000313" key="5">
    <source>
        <dbReference type="Proteomes" id="UP000001881"/>
    </source>
</evidence>
<dbReference type="PANTHER" id="PTHR10039">
    <property type="entry name" value="AMELOGENIN"/>
    <property type="match status" value="1"/>
</dbReference>
<dbReference type="Proteomes" id="UP000001881">
    <property type="component" value="Unassembled WGS sequence"/>
</dbReference>
<sequence length="620" mass="69515">MNPASAIGVASSAIAFLEFGAKLISATKAIYDSKDGILPEHTAIEQHYKDLLAPSSNPGTKAIGRAPSPEDIYFQKLSSSFRQDCQAVIDLLNAHRCNEGKRRRRIMGSVKAALKLTGIKGQLREIEERLDKTQKAMQLHVFQQLRCVKKTLVENQDSQKLTVRPARQEILGIQVSVVAIQDHGNTLSVRLGDMTVVDNDKNPSLLSENLSSQSKDPSSPSIHDLRTPMNQLSGLMGTLEYLRVESVLASLNYETRKVRHDTIKDAHAKTFEWAFDSNFHLSKWLQSGDGIFWIPGKPGSGKSTLMKFLADNTQTKSLLKEWAGDNELVVARHYFWCSGTLMQKSWDGLLRSLIFDIFRSYPLSIQEACPERWERAGAPGAASTLWTITELTKALRAVAKLKDSSSLRFCFFIDGLDDYDGDHLELCGIFDDLVRGGNFKMCLSSRPWPIFEDGLGNDPSCKLYVQHLTYVDIKTYVAAQLECHPKWKTNNLTERERMEMVEAISWKVDGVFLWVYLVTRPLREGLSNYDTAADLNKRLEHLPGDLEKLFRHLMDSVNIVYQNKMTCFLLAALIDTTPSSSPDAGIYCNMEKELDNPGYALQSCLSQISQASQSNDASDV</sequence>
<comment type="caution">
    <text evidence="4">The sequence shown here is derived from an EMBL/GenBank/DDBJ whole genome shotgun (WGS) entry which is preliminary data.</text>
</comment>
<dbReference type="InterPro" id="IPR027417">
    <property type="entry name" value="P-loop_NTPase"/>
</dbReference>
<reference evidence="4 5" key="1">
    <citation type="journal article" date="2010" name="PLoS Genet.">
        <title>De novo assembly of a 40 Mb eukaryotic genome from short sequence reads: Sordaria macrospora, a model organism for fungal morphogenesis.</title>
        <authorList>
            <person name="Nowrousian M."/>
            <person name="Stajich J."/>
            <person name="Chu M."/>
            <person name="Engh I."/>
            <person name="Espagne E."/>
            <person name="Halliday K."/>
            <person name="Kamerewerd J."/>
            <person name="Kempken F."/>
            <person name="Knab B."/>
            <person name="Kuo H.C."/>
            <person name="Osiewacz H.D."/>
            <person name="Poeggeler S."/>
            <person name="Read N."/>
            <person name="Seiler S."/>
            <person name="Smith K."/>
            <person name="Zickler D."/>
            <person name="Kueck U."/>
            <person name="Freitag M."/>
        </authorList>
    </citation>
    <scope>NUCLEOTIDE SEQUENCE [LARGE SCALE GENOMIC DNA]</scope>
    <source>
        <strain evidence="5">ATCC MYA-333 / DSM 997 / K(L3346) / K-hell</strain>
        <tissue evidence="4">Mycelium</tissue>
    </source>
</reference>